<name>A0AAD7PTP1_QUISA</name>
<proteinExistence type="predicted"/>
<dbReference type="PANTHER" id="PTHR33321">
    <property type="match status" value="1"/>
</dbReference>
<dbReference type="AlphaFoldDB" id="A0AAD7PTP1"/>
<dbReference type="PANTHER" id="PTHR33321:SF12">
    <property type="entry name" value="PLANT BASIC SECRETORY PROTEIN (BSP) FAMILY PROTEIN"/>
    <property type="match status" value="1"/>
</dbReference>
<protein>
    <submittedName>
        <fullName evidence="1">Basic secretory protein</fullName>
    </submittedName>
</protein>
<gene>
    <name evidence="1" type="ORF">O6P43_011779</name>
</gene>
<dbReference type="EMBL" id="JARAOO010000005">
    <property type="protein sequence ID" value="KAJ7967528.1"/>
    <property type="molecule type" value="Genomic_DNA"/>
</dbReference>
<reference evidence="1" key="1">
    <citation type="journal article" date="2023" name="Science">
        <title>Elucidation of the pathway for biosynthesis of saponin adjuvants from the soapbark tree.</title>
        <authorList>
            <person name="Reed J."/>
            <person name="Orme A."/>
            <person name="El-Demerdash A."/>
            <person name="Owen C."/>
            <person name="Martin L.B.B."/>
            <person name="Misra R.C."/>
            <person name="Kikuchi S."/>
            <person name="Rejzek M."/>
            <person name="Martin A.C."/>
            <person name="Harkess A."/>
            <person name="Leebens-Mack J."/>
            <person name="Louveau T."/>
            <person name="Stephenson M.J."/>
            <person name="Osbourn A."/>
        </authorList>
    </citation>
    <scope>NUCLEOTIDE SEQUENCE</scope>
    <source>
        <strain evidence="1">S10</strain>
    </source>
</reference>
<keyword evidence="2" id="KW-1185">Reference proteome</keyword>
<dbReference type="KEGG" id="qsa:O6P43_011779"/>
<organism evidence="1 2">
    <name type="scientific">Quillaja saponaria</name>
    <name type="common">Soap bark tree</name>
    <dbReference type="NCBI Taxonomy" id="32244"/>
    <lineage>
        <taxon>Eukaryota</taxon>
        <taxon>Viridiplantae</taxon>
        <taxon>Streptophyta</taxon>
        <taxon>Embryophyta</taxon>
        <taxon>Tracheophyta</taxon>
        <taxon>Spermatophyta</taxon>
        <taxon>Magnoliopsida</taxon>
        <taxon>eudicotyledons</taxon>
        <taxon>Gunneridae</taxon>
        <taxon>Pentapetalae</taxon>
        <taxon>rosids</taxon>
        <taxon>fabids</taxon>
        <taxon>Fabales</taxon>
        <taxon>Quillajaceae</taxon>
        <taxon>Quillaja</taxon>
    </lineage>
</organism>
<dbReference type="InterPro" id="IPR007541">
    <property type="entry name" value="Uncharacterised_BSP"/>
</dbReference>
<comment type="caution">
    <text evidence="1">The sequence shown here is derived from an EMBL/GenBank/DDBJ whole genome shotgun (WGS) entry which is preliminary data.</text>
</comment>
<accession>A0AAD7PTP1</accession>
<dbReference type="Pfam" id="PF04450">
    <property type="entry name" value="BSP"/>
    <property type="match status" value="1"/>
</dbReference>
<evidence type="ECO:0000313" key="2">
    <source>
        <dbReference type="Proteomes" id="UP001163823"/>
    </source>
</evidence>
<dbReference type="Proteomes" id="UP001163823">
    <property type="component" value="Chromosome 5"/>
</dbReference>
<evidence type="ECO:0000313" key="1">
    <source>
        <dbReference type="EMBL" id="KAJ7967528.1"/>
    </source>
</evidence>
<sequence>MISTFINPIQALDHEYDVINQAAGTPGGDRFDNEIGIPFTKQTLKDATEFIWQTFKQNNGNGGRNYAGITVVISNLYNGPASYASNNIIFINSNYIQAYQGDVRIEVIGIIYHQATHVWQWTGNGRIPQGLFTGIADYVRLKADYAPKHWAKRGSGSNWDQGFEITAYFLDYCEDLSDGFVGDLNALMKDSYSDDFFVQLLGKSVDQLWNDYKSQ</sequence>